<feature type="signal peptide" evidence="2">
    <location>
        <begin position="1"/>
        <end position="31"/>
    </location>
</feature>
<name>A0AAJ7TFW9_PETMA</name>
<feature type="chain" id="PRO_5044709339" evidence="2">
    <location>
        <begin position="32"/>
        <end position="316"/>
    </location>
</feature>
<dbReference type="RefSeq" id="XP_032815837.1">
    <property type="nucleotide sequence ID" value="XM_032959946.1"/>
</dbReference>
<evidence type="ECO:0000313" key="6">
    <source>
        <dbReference type="RefSeq" id="XP_032815838.1"/>
    </source>
</evidence>
<evidence type="ECO:0000256" key="2">
    <source>
        <dbReference type="SAM" id="SignalP"/>
    </source>
</evidence>
<dbReference type="AlphaFoldDB" id="A0AAJ7TFW9"/>
<keyword evidence="1" id="KW-1133">Transmembrane helix</keyword>
<protein>
    <submittedName>
        <fullName evidence="4 5">Uncharacterized protein LOC116945547</fullName>
    </submittedName>
</protein>
<reference evidence="4 5" key="1">
    <citation type="submission" date="2025-04" db="UniProtKB">
        <authorList>
            <consortium name="RefSeq"/>
        </authorList>
    </citation>
    <scope>IDENTIFICATION</scope>
    <source>
        <tissue evidence="4 5">Sperm</tissue>
    </source>
</reference>
<organism evidence="3 5">
    <name type="scientific">Petromyzon marinus</name>
    <name type="common">Sea lamprey</name>
    <dbReference type="NCBI Taxonomy" id="7757"/>
    <lineage>
        <taxon>Eukaryota</taxon>
        <taxon>Metazoa</taxon>
        <taxon>Chordata</taxon>
        <taxon>Craniata</taxon>
        <taxon>Vertebrata</taxon>
        <taxon>Cyclostomata</taxon>
        <taxon>Hyperoartia</taxon>
        <taxon>Petromyzontiformes</taxon>
        <taxon>Petromyzontidae</taxon>
        <taxon>Petromyzon</taxon>
    </lineage>
</organism>
<keyword evidence="1" id="KW-0812">Transmembrane</keyword>
<gene>
    <name evidence="4 5 6" type="primary">LOC116945547</name>
</gene>
<sequence>MRIRTLQRISSPARSLNVMLMLLLCTHVIKGNVDKRNLNCNKMIDVKARQYIDEFSKSHDKRRPINYLQVNYTFSNEEKDCKNIINICLISIYFNEYKTNVGEGSCPHEITSYISEALNDGCNNTFKLPGLQKMNIRYVSNVEENLNNFMVHFNSTIERVEEYLKKCPDNLKKNEAVCTNFIRVTTDGDPHTETYTETYAVTLPASGGEPHTETQAWTLTASDDIKAYKIILIATNTSFSIVIFILLIILVIVSWLLLRARRRHMASEGQQSRCEELGIVIDEWPSTRDQSLQPVDLQQVASKHKRRGHQNHRRWL</sequence>
<evidence type="ECO:0000313" key="4">
    <source>
        <dbReference type="RefSeq" id="XP_032815836.1"/>
    </source>
</evidence>
<dbReference type="RefSeq" id="XP_032815838.1">
    <property type="nucleotide sequence ID" value="XM_032959947.1"/>
</dbReference>
<evidence type="ECO:0000313" key="5">
    <source>
        <dbReference type="RefSeq" id="XP_032815837.1"/>
    </source>
</evidence>
<evidence type="ECO:0000256" key="1">
    <source>
        <dbReference type="SAM" id="Phobius"/>
    </source>
</evidence>
<dbReference type="KEGG" id="pmrn:116945547"/>
<keyword evidence="2" id="KW-0732">Signal</keyword>
<evidence type="ECO:0000313" key="3">
    <source>
        <dbReference type="Proteomes" id="UP001318040"/>
    </source>
</evidence>
<dbReference type="RefSeq" id="XP_032815836.1">
    <property type="nucleotide sequence ID" value="XM_032959945.1"/>
</dbReference>
<proteinExistence type="predicted"/>
<keyword evidence="1" id="KW-0472">Membrane</keyword>
<feature type="transmembrane region" description="Helical" evidence="1">
    <location>
        <begin position="239"/>
        <end position="258"/>
    </location>
</feature>
<keyword evidence="3" id="KW-1185">Reference proteome</keyword>
<accession>A0AAJ7TFW9</accession>
<dbReference type="Proteomes" id="UP001318040">
    <property type="component" value="Chromosome 24"/>
</dbReference>